<evidence type="ECO:0000313" key="2">
    <source>
        <dbReference type="Proteomes" id="UP001623041"/>
    </source>
</evidence>
<dbReference type="RefSeq" id="WP_406582054.1">
    <property type="nucleotide sequence ID" value="NZ_JBJHQH010000015.1"/>
</dbReference>
<comment type="caution">
    <text evidence="1">The sequence shown here is derived from an EMBL/GenBank/DDBJ whole genome shotgun (WGS) entry which is preliminary data.</text>
</comment>
<name>A0ABW8RJ70_9BACI</name>
<proteinExistence type="predicted"/>
<dbReference type="Proteomes" id="UP001623041">
    <property type="component" value="Unassembled WGS sequence"/>
</dbReference>
<protein>
    <submittedName>
        <fullName evidence="1">YdeI/OmpD-associated family protein</fullName>
    </submittedName>
</protein>
<dbReference type="EMBL" id="JBJHQH010000015">
    <property type="protein sequence ID" value="MFK9093544.1"/>
    <property type="molecule type" value="Genomic_DNA"/>
</dbReference>
<organism evidence="1 2">
    <name type="scientific">Bacillus salipaludis</name>
    <dbReference type="NCBI Taxonomy" id="2547811"/>
    <lineage>
        <taxon>Bacteria</taxon>
        <taxon>Bacillati</taxon>
        <taxon>Bacillota</taxon>
        <taxon>Bacilli</taxon>
        <taxon>Bacillales</taxon>
        <taxon>Bacillaceae</taxon>
        <taxon>Bacillus</taxon>
    </lineage>
</organism>
<evidence type="ECO:0000313" key="1">
    <source>
        <dbReference type="EMBL" id="MFK9093544.1"/>
    </source>
</evidence>
<accession>A0ABW8RJ70</accession>
<keyword evidence="2" id="KW-1185">Reference proteome</keyword>
<dbReference type="Pfam" id="PF13376">
    <property type="entry name" value="OmdA"/>
    <property type="match status" value="1"/>
</dbReference>
<sequence length="225" mass="26515">MNSPKSIVEKLNLNKYSNKLILQVPDDMDDFNELEYDSSSKQAKYDLIFMFIFSLEEFTQQLQSVIEQQLLEDNGYLFFAYPKKNNKVYKEYIDRDRFIDALPVDDDGYVLESSLKFSRMVSLNDVFTVVGLKSAPKKAKKAANSKASQCVDDYIVHVEDIKKYLSKNEELVRIYSELTLGYQKDWARYVYSAKRPETQEKRLLEMETVLREGYKSMEVYKRSKR</sequence>
<gene>
    <name evidence="1" type="ORF">ACJEBI_18930</name>
</gene>
<reference evidence="1 2" key="1">
    <citation type="submission" date="2024-11" db="EMBL/GenBank/DDBJ databases">
        <authorList>
            <person name="Lucas J.A."/>
        </authorList>
    </citation>
    <scope>NUCLEOTIDE SEQUENCE [LARGE SCALE GENOMIC DNA]</scope>
    <source>
        <strain evidence="1 2">Z 5.4</strain>
    </source>
</reference>